<feature type="chain" id="PRO_5007565738" description="Secreted protein" evidence="1">
    <location>
        <begin position="21"/>
        <end position="151"/>
    </location>
</feature>
<evidence type="ECO:0000313" key="3">
    <source>
        <dbReference type="Proteomes" id="UP000075604"/>
    </source>
</evidence>
<comment type="caution">
    <text evidence="2">The sequence shown here is derived from an EMBL/GenBank/DDBJ whole genome shotgun (WGS) entry which is preliminary data.</text>
</comment>
<dbReference type="Proteomes" id="UP000075604">
    <property type="component" value="Unassembled WGS sequence"/>
</dbReference>
<organism evidence="2 3">
    <name type="scientific">Sorangium cellulosum</name>
    <name type="common">Polyangium cellulosum</name>
    <dbReference type="NCBI Taxonomy" id="56"/>
    <lineage>
        <taxon>Bacteria</taxon>
        <taxon>Pseudomonadati</taxon>
        <taxon>Myxococcota</taxon>
        <taxon>Polyangia</taxon>
        <taxon>Polyangiales</taxon>
        <taxon>Polyangiaceae</taxon>
        <taxon>Sorangium</taxon>
    </lineage>
</organism>
<evidence type="ECO:0000256" key="1">
    <source>
        <dbReference type="SAM" id="SignalP"/>
    </source>
</evidence>
<evidence type="ECO:0000313" key="2">
    <source>
        <dbReference type="EMBL" id="KYF53224.1"/>
    </source>
</evidence>
<dbReference type="PROSITE" id="PS51257">
    <property type="entry name" value="PROKAR_LIPOPROTEIN"/>
    <property type="match status" value="1"/>
</dbReference>
<evidence type="ECO:0008006" key="4">
    <source>
        <dbReference type="Google" id="ProtNLM"/>
    </source>
</evidence>
<gene>
    <name evidence="2" type="ORF">BE04_29535</name>
</gene>
<name>A0A150PC27_SORCE</name>
<protein>
    <recommendedName>
        <fullName evidence="4">Secreted protein</fullName>
    </recommendedName>
</protein>
<sequence length="151" mass="15657">MRTQVTLAALVAALGLVAGAGGCGQNKVSECNALIEVINKGVQSIEKGTKTGADQGGSSELKAMADAMDKVAADAAQVKLTTPELQKFSGEYQAMAKDVAKAARDLATAADANDAEKSNTAQAAIEKAIKQEDPLVDNINKFCQAPYRFVP</sequence>
<accession>A0A150PC27</accession>
<reference evidence="2 3" key="1">
    <citation type="submission" date="2014-02" db="EMBL/GenBank/DDBJ databases">
        <title>The small core and large imbalanced accessory genome model reveals a collaborative survival strategy of Sorangium cellulosum strains in nature.</title>
        <authorList>
            <person name="Han K."/>
            <person name="Peng R."/>
            <person name="Blom J."/>
            <person name="Li Y.-Z."/>
        </authorList>
    </citation>
    <scope>NUCLEOTIDE SEQUENCE [LARGE SCALE GENOMIC DNA]</scope>
    <source>
        <strain evidence="2 3">So0157-18</strain>
    </source>
</reference>
<dbReference type="AlphaFoldDB" id="A0A150PC27"/>
<keyword evidence="1" id="KW-0732">Signal</keyword>
<dbReference type="EMBL" id="JELX01003124">
    <property type="protein sequence ID" value="KYF53224.1"/>
    <property type="molecule type" value="Genomic_DNA"/>
</dbReference>
<feature type="signal peptide" evidence="1">
    <location>
        <begin position="1"/>
        <end position="20"/>
    </location>
</feature>
<proteinExistence type="predicted"/>